<keyword evidence="5" id="KW-0472">Membrane</keyword>
<dbReference type="SMART" id="SM00267">
    <property type="entry name" value="GGDEF"/>
    <property type="match status" value="1"/>
</dbReference>
<dbReference type="Proteomes" id="UP000886339">
    <property type="component" value="Unassembled WGS sequence"/>
</dbReference>
<dbReference type="Pfam" id="PF07494">
    <property type="entry name" value="Reg_prop"/>
    <property type="match status" value="2"/>
</dbReference>
<dbReference type="InterPro" id="IPR011123">
    <property type="entry name" value="Y_Y_Y"/>
</dbReference>
<feature type="non-terminal residue" evidence="7">
    <location>
        <position position="1"/>
    </location>
</feature>
<evidence type="ECO:0000313" key="7">
    <source>
        <dbReference type="EMBL" id="HEC06499.1"/>
    </source>
</evidence>
<dbReference type="SUPFAM" id="SSF55073">
    <property type="entry name" value="Nucleotide cyclase"/>
    <property type="match status" value="1"/>
</dbReference>
<organism evidence="7">
    <name type="scientific">Thiolapillus brandeum</name>
    <dbReference type="NCBI Taxonomy" id="1076588"/>
    <lineage>
        <taxon>Bacteria</taxon>
        <taxon>Pseudomonadati</taxon>
        <taxon>Pseudomonadota</taxon>
        <taxon>Gammaproteobacteria</taxon>
        <taxon>Chromatiales</taxon>
        <taxon>Sedimenticolaceae</taxon>
        <taxon>Thiolapillus</taxon>
    </lineage>
</organism>
<feature type="compositionally biased region" description="Basic and acidic residues" evidence="4">
    <location>
        <begin position="13"/>
        <end position="22"/>
    </location>
</feature>
<keyword evidence="5" id="KW-1133">Transmembrane helix</keyword>
<keyword evidence="5" id="KW-0812">Transmembrane</keyword>
<dbReference type="EC" id="2.7.7.65" evidence="2"/>
<dbReference type="InterPro" id="IPR011110">
    <property type="entry name" value="Reg_prop"/>
</dbReference>
<feature type="compositionally biased region" description="Polar residues" evidence="4">
    <location>
        <begin position="1"/>
        <end position="10"/>
    </location>
</feature>
<dbReference type="GO" id="GO:0043709">
    <property type="term" value="P:cell adhesion involved in single-species biofilm formation"/>
    <property type="evidence" value="ECO:0007669"/>
    <property type="project" value="TreeGrafter"/>
</dbReference>
<evidence type="ECO:0000256" key="5">
    <source>
        <dbReference type="SAM" id="Phobius"/>
    </source>
</evidence>
<feature type="domain" description="GGDEF" evidence="6">
    <location>
        <begin position="429"/>
        <end position="569"/>
    </location>
</feature>
<gene>
    <name evidence="7" type="ORF">ENJ12_06595</name>
</gene>
<dbReference type="PANTHER" id="PTHR45138:SF9">
    <property type="entry name" value="DIGUANYLATE CYCLASE DGCM-RELATED"/>
    <property type="match status" value="1"/>
</dbReference>
<dbReference type="GO" id="GO:0005886">
    <property type="term" value="C:plasma membrane"/>
    <property type="evidence" value="ECO:0007669"/>
    <property type="project" value="TreeGrafter"/>
</dbReference>
<evidence type="ECO:0000256" key="1">
    <source>
        <dbReference type="ARBA" id="ARBA00001946"/>
    </source>
</evidence>
<dbReference type="GO" id="GO:1902201">
    <property type="term" value="P:negative regulation of bacterial-type flagellum-dependent cell motility"/>
    <property type="evidence" value="ECO:0007669"/>
    <property type="project" value="TreeGrafter"/>
</dbReference>
<dbReference type="SUPFAM" id="SSF63829">
    <property type="entry name" value="Calcium-dependent phosphotriesterase"/>
    <property type="match status" value="1"/>
</dbReference>
<comment type="cofactor">
    <cofactor evidence="1">
        <name>Mg(2+)</name>
        <dbReference type="ChEBI" id="CHEBI:18420"/>
    </cofactor>
</comment>
<dbReference type="Gene3D" id="2.130.10.10">
    <property type="entry name" value="YVTN repeat-like/Quinoprotein amine dehydrogenase"/>
    <property type="match status" value="1"/>
</dbReference>
<protein>
    <recommendedName>
        <fullName evidence="2">diguanylate cyclase</fullName>
        <ecNumber evidence="2">2.7.7.65</ecNumber>
    </recommendedName>
</protein>
<dbReference type="NCBIfam" id="TIGR00254">
    <property type="entry name" value="GGDEF"/>
    <property type="match status" value="1"/>
</dbReference>
<dbReference type="InterPro" id="IPR029787">
    <property type="entry name" value="Nucleotide_cyclase"/>
</dbReference>
<dbReference type="InterPro" id="IPR050469">
    <property type="entry name" value="Diguanylate_Cyclase"/>
</dbReference>
<dbReference type="EMBL" id="DRLF01000230">
    <property type="protein sequence ID" value="HEC06499.1"/>
    <property type="molecule type" value="Genomic_DNA"/>
</dbReference>
<comment type="catalytic activity">
    <reaction evidence="3">
        <text>2 GTP = 3',3'-c-di-GMP + 2 diphosphate</text>
        <dbReference type="Rhea" id="RHEA:24898"/>
        <dbReference type="ChEBI" id="CHEBI:33019"/>
        <dbReference type="ChEBI" id="CHEBI:37565"/>
        <dbReference type="ChEBI" id="CHEBI:58805"/>
        <dbReference type="EC" id="2.7.7.65"/>
    </reaction>
</comment>
<name>A0A831WCZ9_9GAMM</name>
<dbReference type="Pfam" id="PF07495">
    <property type="entry name" value="Y_Y_Y"/>
    <property type="match status" value="1"/>
</dbReference>
<sequence>NRLDPESQTFKPYRHDPGDDRSISSDRVLAVYQDRYNVLWIGTENGGLNRFDPVTDSFLHYRNEPGNINSLSSDAAWNITEGKDGSLWVATMGGGLNRWYLADRKAGREIFHKYQKAQGLQSNTIYAVLEDREGFLWLSSNRGLSRLDPSDGSLSNYDRFNGLKGDEFNAGAYLKTRAGQLYFGSVEGVLTFSPELLTKNQHPPDIVLSVRSREKLLASVSSNDTRVPEKLVFAYDDDYIDFSFTALDFASPHMNQYRYILKGFDKDWNTVRKQRSVTYTNLPAGQYVFKVKASNNDGVWNETGAALPFSVKPAPWLSPGAFVIYALLLGGLIYSYKKAQDRKQQLVQQYSAKLEAQVEDRTQELYERNQQLNHLNEMLKEMSVTDSLTGLKNRRYLYEFIEPRVAAVNRRVEDTQKDRVVSGKIDITPSIFFVMIDLDGFKPINDAYGHAAGDQVLMQVRDVLRASCRDSDVIIRWGGDEFLVVGENNNIHAAERLAERIRRNLAEFQYQVGEGHTVTLSGSIGFSMYPFSVHGKADQMSWEQVIAIADDAAYTAKKNGRNAWVGVYGTRKSSWEDFASANVDLVSLAARGHILLTTSLVSLSEAVEAKQQKKLQKPAV</sequence>
<dbReference type="InterPro" id="IPR043128">
    <property type="entry name" value="Rev_trsase/Diguanyl_cyclase"/>
</dbReference>
<proteinExistence type="predicted"/>
<evidence type="ECO:0000256" key="3">
    <source>
        <dbReference type="ARBA" id="ARBA00034247"/>
    </source>
</evidence>
<reference evidence="7" key="1">
    <citation type="journal article" date="2020" name="mSystems">
        <title>Genome- and Community-Level Interaction Insights into Carbon Utilization and Element Cycling Functions of Hydrothermarchaeota in Hydrothermal Sediment.</title>
        <authorList>
            <person name="Zhou Z."/>
            <person name="Liu Y."/>
            <person name="Xu W."/>
            <person name="Pan J."/>
            <person name="Luo Z.H."/>
            <person name="Li M."/>
        </authorList>
    </citation>
    <scope>NUCLEOTIDE SEQUENCE [LARGE SCALE GENOMIC DNA]</scope>
    <source>
        <strain evidence="7">HyVt-458</strain>
    </source>
</reference>
<dbReference type="PROSITE" id="PS50887">
    <property type="entry name" value="GGDEF"/>
    <property type="match status" value="1"/>
</dbReference>
<dbReference type="PANTHER" id="PTHR45138">
    <property type="entry name" value="REGULATORY COMPONENTS OF SENSORY TRANSDUCTION SYSTEM"/>
    <property type="match status" value="1"/>
</dbReference>
<dbReference type="AlphaFoldDB" id="A0A831WCZ9"/>
<evidence type="ECO:0000256" key="2">
    <source>
        <dbReference type="ARBA" id="ARBA00012528"/>
    </source>
</evidence>
<feature type="region of interest" description="Disordered" evidence="4">
    <location>
        <begin position="1"/>
        <end position="22"/>
    </location>
</feature>
<comment type="caution">
    <text evidence="7">The sequence shown here is derived from an EMBL/GenBank/DDBJ whole genome shotgun (WGS) entry which is preliminary data.</text>
</comment>
<accession>A0A831WCZ9</accession>
<dbReference type="Gene3D" id="2.60.40.10">
    <property type="entry name" value="Immunoglobulins"/>
    <property type="match status" value="1"/>
</dbReference>
<dbReference type="GO" id="GO:0052621">
    <property type="term" value="F:diguanylate cyclase activity"/>
    <property type="evidence" value="ECO:0007669"/>
    <property type="project" value="UniProtKB-EC"/>
</dbReference>
<dbReference type="InterPro" id="IPR000160">
    <property type="entry name" value="GGDEF_dom"/>
</dbReference>
<dbReference type="InterPro" id="IPR013783">
    <property type="entry name" value="Ig-like_fold"/>
</dbReference>
<dbReference type="InterPro" id="IPR015943">
    <property type="entry name" value="WD40/YVTN_repeat-like_dom_sf"/>
</dbReference>
<evidence type="ECO:0000256" key="4">
    <source>
        <dbReference type="SAM" id="MobiDB-lite"/>
    </source>
</evidence>
<dbReference type="Gene3D" id="3.30.70.270">
    <property type="match status" value="1"/>
</dbReference>
<dbReference type="FunFam" id="3.30.70.270:FF:000001">
    <property type="entry name" value="Diguanylate cyclase domain protein"/>
    <property type="match status" value="1"/>
</dbReference>
<dbReference type="Pfam" id="PF00990">
    <property type="entry name" value="GGDEF"/>
    <property type="match status" value="1"/>
</dbReference>
<evidence type="ECO:0000259" key="6">
    <source>
        <dbReference type="PROSITE" id="PS50887"/>
    </source>
</evidence>
<dbReference type="CDD" id="cd01949">
    <property type="entry name" value="GGDEF"/>
    <property type="match status" value="1"/>
</dbReference>
<feature type="transmembrane region" description="Helical" evidence="5">
    <location>
        <begin position="316"/>
        <end position="336"/>
    </location>
</feature>